<dbReference type="Proteomes" id="UP001620262">
    <property type="component" value="Unassembled WGS sequence"/>
</dbReference>
<organism evidence="1 2">
    <name type="scientific">Pseudoalteromonas rhizosphaerae</name>
    <dbReference type="NCBI Taxonomy" id="2518973"/>
    <lineage>
        <taxon>Bacteria</taxon>
        <taxon>Pseudomonadati</taxon>
        <taxon>Pseudomonadota</taxon>
        <taxon>Gammaproteobacteria</taxon>
        <taxon>Alteromonadales</taxon>
        <taxon>Pseudoalteromonadaceae</taxon>
        <taxon>Pseudoalteromonas</taxon>
    </lineage>
</organism>
<reference evidence="1 2" key="1">
    <citation type="submission" date="2024-11" db="EMBL/GenBank/DDBJ databases">
        <title>The Natural Products Discovery Center: Release of the First 8490 Sequenced Strains for Exploring Actinobacteria Biosynthetic Diversity.</title>
        <authorList>
            <person name="Kalkreuter E."/>
            <person name="Kautsar S.A."/>
            <person name="Yang D."/>
            <person name="Bader C.D."/>
            <person name="Teijaro C.N."/>
            <person name="Fluegel L."/>
            <person name="Davis C.M."/>
            <person name="Simpson J.R."/>
            <person name="Lauterbach L."/>
            <person name="Steele A.D."/>
            <person name="Gui C."/>
            <person name="Meng S."/>
            <person name="Li G."/>
            <person name="Viehrig K."/>
            <person name="Ye F."/>
            <person name="Su P."/>
            <person name="Kiefer A.F."/>
            <person name="Nichols A."/>
            <person name="Cepeda A.J."/>
            <person name="Yan W."/>
            <person name="Fan B."/>
            <person name="Jiang Y."/>
            <person name="Adhikari A."/>
            <person name="Zheng C.-J."/>
            <person name="Schuster L."/>
            <person name="Cowan T.M."/>
            <person name="Smanski M.J."/>
            <person name="Chevrette M.G."/>
            <person name="De Carvalho L.P.S."/>
            <person name="Shen B."/>
        </authorList>
    </citation>
    <scope>NUCLEOTIDE SEQUENCE [LARGE SCALE GENOMIC DNA]</scope>
    <source>
        <strain evidence="1 2">NPDC078403</strain>
    </source>
</reference>
<accession>A0ABW8KXT8</accession>
<comment type="caution">
    <text evidence="1">The sequence shown here is derived from an EMBL/GenBank/DDBJ whole genome shotgun (WGS) entry which is preliminary data.</text>
</comment>
<gene>
    <name evidence="1" type="ORF">ACI2JU_07365</name>
</gene>
<proteinExistence type="predicted"/>
<keyword evidence="2" id="KW-1185">Reference proteome</keyword>
<protein>
    <submittedName>
        <fullName evidence="1">Uncharacterized protein</fullName>
    </submittedName>
</protein>
<evidence type="ECO:0000313" key="1">
    <source>
        <dbReference type="EMBL" id="MFK3863689.1"/>
    </source>
</evidence>
<dbReference type="RefSeq" id="WP_404675097.1">
    <property type="nucleotide sequence ID" value="NZ_JBJDOT010000007.1"/>
</dbReference>
<sequence length="110" mass="12960">MEQIDFFIKDEELKSSILTELLDIVPEYWNKILVEASVKSSQSEHLSINASIQGLDLHKNSLLTTNDKLIASLVEYYHLYSQHREAWSKVTIEFEELEESQWQILAEFHY</sequence>
<dbReference type="EMBL" id="JBJDOT010000007">
    <property type="protein sequence ID" value="MFK3863689.1"/>
    <property type="molecule type" value="Genomic_DNA"/>
</dbReference>
<evidence type="ECO:0000313" key="2">
    <source>
        <dbReference type="Proteomes" id="UP001620262"/>
    </source>
</evidence>
<name>A0ABW8KXT8_9GAMM</name>